<dbReference type="Proteomes" id="UP000188181">
    <property type="component" value="Chromosome"/>
</dbReference>
<dbReference type="EMBL" id="CP019646">
    <property type="protein sequence ID" value="AQQ69725.1"/>
    <property type="molecule type" value="Genomic_DNA"/>
</dbReference>
<gene>
    <name evidence="2" type="ORF">SMSP2_00055</name>
</gene>
<dbReference type="GO" id="GO:0016787">
    <property type="term" value="F:hydrolase activity"/>
    <property type="evidence" value="ECO:0007669"/>
    <property type="project" value="InterPro"/>
</dbReference>
<dbReference type="Pfam" id="PF00149">
    <property type="entry name" value="Metallophos"/>
    <property type="match status" value="1"/>
</dbReference>
<sequence>MVDAVALYRQAASCNRNDKYRKGNVVYLPPHGRLIVSGDLHGNRCNFRDILNYADLEANPDTHLILQEIVHGGPSDEMGGCLSFQLVLRAAQLKCRFPEQVHFLMGNHDMSVMLDSEVLKDGKEMNESMKNAIDRKYGEDAEMVVLQMKQFLFSQPLAIRTSDDIFMSHSLPADRFVDSFDPEVLERRLQLEDMRRPNSAYLLCWGRNQSEETVNKMAQMLNARFFILGHQRQKDGFSRHGSRAVIIASDHYNGVIADIDLEKENTMEDVIRSIKFISCLE</sequence>
<dbReference type="SUPFAM" id="SSF56300">
    <property type="entry name" value="Metallo-dependent phosphatases"/>
    <property type="match status" value="1"/>
</dbReference>
<evidence type="ECO:0000313" key="3">
    <source>
        <dbReference type="Proteomes" id="UP000188181"/>
    </source>
</evidence>
<organism evidence="2 3">
    <name type="scientific">Limihaloglobus sulfuriphilus</name>
    <dbReference type="NCBI Taxonomy" id="1851148"/>
    <lineage>
        <taxon>Bacteria</taxon>
        <taxon>Pseudomonadati</taxon>
        <taxon>Planctomycetota</taxon>
        <taxon>Phycisphaerae</taxon>
        <taxon>Sedimentisphaerales</taxon>
        <taxon>Sedimentisphaeraceae</taxon>
        <taxon>Limihaloglobus</taxon>
    </lineage>
</organism>
<dbReference type="RefSeq" id="WP_146682037.1">
    <property type="nucleotide sequence ID" value="NZ_CP019646.1"/>
</dbReference>
<evidence type="ECO:0000313" key="2">
    <source>
        <dbReference type="EMBL" id="AQQ69725.1"/>
    </source>
</evidence>
<name>A0A1Q2MAH4_9BACT</name>
<dbReference type="InterPro" id="IPR029052">
    <property type="entry name" value="Metallo-depent_PP-like"/>
</dbReference>
<dbReference type="OrthoDB" id="272116at2"/>
<feature type="domain" description="Calcineurin-like phosphoesterase" evidence="1">
    <location>
        <begin position="33"/>
        <end position="175"/>
    </location>
</feature>
<dbReference type="AlphaFoldDB" id="A0A1Q2MAH4"/>
<dbReference type="InterPro" id="IPR004843">
    <property type="entry name" value="Calcineurin-like_PHP"/>
</dbReference>
<reference evidence="3" key="1">
    <citation type="submission" date="2017-02" db="EMBL/GenBank/DDBJ databases">
        <title>Comparative genomics and description of representatives of a novel lineage of planctomycetes thriving in anoxic sediments.</title>
        <authorList>
            <person name="Spring S."/>
            <person name="Bunk B."/>
            <person name="Sproer C."/>
        </authorList>
    </citation>
    <scope>NUCLEOTIDE SEQUENCE [LARGE SCALE GENOMIC DNA]</scope>
    <source>
        <strain evidence="3">SM-Chi-D1</strain>
    </source>
</reference>
<dbReference type="Gene3D" id="3.60.21.10">
    <property type="match status" value="1"/>
</dbReference>
<proteinExistence type="predicted"/>
<accession>A0A1Q2MAH4</accession>
<dbReference type="STRING" id="1851148.SMSP2_00055"/>
<protein>
    <submittedName>
        <fullName evidence="2">Calcineurin-like phosphoesterase superfamily domain protein</fullName>
    </submittedName>
</protein>
<dbReference type="KEGG" id="pbas:SMSP2_00055"/>
<evidence type="ECO:0000259" key="1">
    <source>
        <dbReference type="Pfam" id="PF00149"/>
    </source>
</evidence>
<keyword evidence="3" id="KW-1185">Reference proteome</keyword>